<feature type="compositionally biased region" description="Pro residues" evidence="4">
    <location>
        <begin position="480"/>
        <end position="496"/>
    </location>
</feature>
<dbReference type="GO" id="GO:0005829">
    <property type="term" value="C:cytosol"/>
    <property type="evidence" value="ECO:0007669"/>
    <property type="project" value="Ensembl"/>
</dbReference>
<dbReference type="PANTHER" id="PTHR21553">
    <property type="entry name" value="ALMS1-RELATED"/>
    <property type="match status" value="1"/>
</dbReference>
<organism evidence="7">
    <name type="scientific">Ursus maritimus</name>
    <name type="common">Polar bear</name>
    <name type="synonym">Thalarctos maritimus</name>
    <dbReference type="NCBI Taxonomy" id="29073"/>
    <lineage>
        <taxon>Eukaryota</taxon>
        <taxon>Metazoa</taxon>
        <taxon>Chordata</taxon>
        <taxon>Craniata</taxon>
        <taxon>Vertebrata</taxon>
        <taxon>Euteleostomi</taxon>
        <taxon>Mammalia</taxon>
        <taxon>Eutheria</taxon>
        <taxon>Laurasiatheria</taxon>
        <taxon>Carnivora</taxon>
        <taxon>Caniformia</taxon>
        <taxon>Ursidae</taxon>
        <taxon>Ursus</taxon>
    </lineage>
</organism>
<evidence type="ECO:0000256" key="1">
    <source>
        <dbReference type="ARBA" id="ARBA00004300"/>
    </source>
</evidence>
<dbReference type="Ensembl" id="ENSUMAT00000009748.1">
    <property type="protein sequence ID" value="ENSUMAP00000008154.1"/>
    <property type="gene ID" value="ENSUMAG00000006231.1"/>
</dbReference>
<feature type="region of interest" description="Disordered" evidence="4">
    <location>
        <begin position="397"/>
        <end position="420"/>
    </location>
</feature>
<feature type="domain" description="Centrosomal protein C10orf90 N-terminal" evidence="6">
    <location>
        <begin position="113"/>
        <end position="507"/>
    </location>
</feature>
<evidence type="ECO:0000259" key="6">
    <source>
        <dbReference type="Pfam" id="PF17730"/>
    </source>
</evidence>
<feature type="region of interest" description="Disordered" evidence="4">
    <location>
        <begin position="472"/>
        <end position="516"/>
    </location>
</feature>
<reference evidence="7" key="1">
    <citation type="submission" date="2019-03" db="UniProtKB">
        <authorList>
            <consortium name="Ensembl"/>
        </authorList>
    </citation>
    <scope>IDENTIFICATION</scope>
</reference>
<evidence type="ECO:0000256" key="4">
    <source>
        <dbReference type="SAM" id="MobiDB-lite"/>
    </source>
</evidence>
<proteinExistence type="predicted"/>
<evidence type="ECO:0008006" key="8">
    <source>
        <dbReference type="Google" id="ProtNLM"/>
    </source>
</evidence>
<dbReference type="GO" id="GO:0005813">
    <property type="term" value="C:centrosome"/>
    <property type="evidence" value="ECO:0007669"/>
    <property type="project" value="UniProtKB-SubCell"/>
</dbReference>
<keyword evidence="3" id="KW-0206">Cytoskeleton</keyword>
<dbReference type="PANTHER" id="PTHR21553:SF24">
    <property type="entry name" value="(E2-INDEPENDENT) E3 UBIQUITIN-CONJUGATING ENZYME FATS"/>
    <property type="match status" value="1"/>
</dbReference>
<dbReference type="GO" id="GO:0008017">
    <property type="term" value="F:microtubule binding"/>
    <property type="evidence" value="ECO:0007669"/>
    <property type="project" value="TreeGrafter"/>
</dbReference>
<gene>
    <name evidence="7" type="primary">C10orf90</name>
</gene>
<dbReference type="GeneTree" id="ENSGT00940000153123"/>
<name>A0A452TJC4_URSMA</name>
<protein>
    <recommendedName>
        <fullName evidence="8">(E2-independent) E3 ubiquitin-conjugating enzyme FATS</fullName>
    </recommendedName>
</protein>
<feature type="domain" description="ALMS motif" evidence="5">
    <location>
        <begin position="513"/>
        <end position="636"/>
    </location>
</feature>
<dbReference type="GO" id="GO:0005654">
    <property type="term" value="C:nucleoplasm"/>
    <property type="evidence" value="ECO:0007669"/>
    <property type="project" value="Ensembl"/>
</dbReference>
<evidence type="ECO:0000256" key="3">
    <source>
        <dbReference type="ARBA" id="ARBA00023212"/>
    </source>
</evidence>
<evidence type="ECO:0000259" key="5">
    <source>
        <dbReference type="Pfam" id="PF15309"/>
    </source>
</evidence>
<dbReference type="AlphaFoldDB" id="A0A452TJC4"/>
<dbReference type="GO" id="GO:0005814">
    <property type="term" value="C:centriole"/>
    <property type="evidence" value="ECO:0007669"/>
    <property type="project" value="TreeGrafter"/>
</dbReference>
<dbReference type="InterPro" id="IPR041179">
    <property type="entry name" value="C10orf90_N"/>
</dbReference>
<keyword evidence="2" id="KW-0963">Cytoplasm</keyword>
<feature type="compositionally biased region" description="Polar residues" evidence="4">
    <location>
        <begin position="506"/>
        <end position="516"/>
    </location>
</feature>
<dbReference type="Pfam" id="PF15309">
    <property type="entry name" value="ALMS_motif"/>
    <property type="match status" value="1"/>
</dbReference>
<sequence length="641" mass="70924">VIRLQGPGLRNNRYRTNDQIALKNLQPDVTEKKSDFTEETLASQNTKMISSLVISQLIDENKSKANRAALPAPCAPALHAHPARPSRVNRSGVSISRAFALLPGGRLGTQTPCRAQGALLRDPFAPVGAADPRRHQGPFPCAEFSRNCSVVRLKAPDTDPRLCEGREYWITDVDNRENSFPPGAPRSGKGPLVFSSCVRVRVSQQCPNSIYYLDRSLSVPIEQPQLAGPKMHRSVLSLSLNCSSHGLTPDGADGTAKGGPISRALKQELPEGNPNLLGPRWNPGLQGSFSKENPSLEQMHLGPGTCPWRGSRLLENEAFSGVGVHQVTVRKGQEDDTTGHTAGGTNQLSIHIPGWSYTAEAKVFSGSSEKQEGEARVTLSAPSVEQELVKEFLPNGCSSPSNSCQSSNFSEPSESQQQSFLKSGIPLSGFLCPLQDLCTSLQEDSEVQIEREFPKGDYKCCDLVVKIKECRKSEEAEPATPEPVPPEPAPPEPPETPDLSEDCSEGQRTPVGSLTLQEALEVRKPQFISRSQERLKKLEHMVQQRKAQRKENLGQKQSLFPVRANKKQFTVPHPLSDNLFKPKERYISEKEMHMRSKRIYDNLPEVKKKKEEQKKRVILQSNRLRAEVFKKLLDSLLQIRL</sequence>
<dbReference type="OMA" id="HEYWVTH"/>
<evidence type="ECO:0000256" key="2">
    <source>
        <dbReference type="ARBA" id="ARBA00022490"/>
    </source>
</evidence>
<dbReference type="GO" id="GO:0046599">
    <property type="term" value="P:regulation of centriole replication"/>
    <property type="evidence" value="ECO:0007669"/>
    <property type="project" value="TreeGrafter"/>
</dbReference>
<comment type="subcellular location">
    <subcellularLocation>
        <location evidence="1">Cytoplasm</location>
        <location evidence="1">Cytoskeleton</location>
        <location evidence="1">Microtubule organizing center</location>
        <location evidence="1">Centrosome</location>
    </subcellularLocation>
</comment>
<accession>A0A452TJC4</accession>
<dbReference type="InterPro" id="IPR029299">
    <property type="entry name" value="ALMS_motif"/>
</dbReference>
<evidence type="ECO:0000313" key="7">
    <source>
        <dbReference type="Ensembl" id="ENSUMAP00000008154"/>
    </source>
</evidence>
<dbReference type="Pfam" id="PF17730">
    <property type="entry name" value="Centro_C10orf90"/>
    <property type="match status" value="1"/>
</dbReference>